<comment type="caution">
    <text evidence="2">The sequence shown here is derived from an EMBL/GenBank/DDBJ whole genome shotgun (WGS) entry which is preliminary data.</text>
</comment>
<gene>
    <name evidence="2" type="ORF">Q361_11236</name>
</gene>
<evidence type="ECO:0000313" key="2">
    <source>
        <dbReference type="EMBL" id="POS01235.1"/>
    </source>
</evidence>
<evidence type="ECO:0000256" key="1">
    <source>
        <dbReference type="SAM" id="Phobius"/>
    </source>
</evidence>
<feature type="transmembrane region" description="Helical" evidence="1">
    <location>
        <begin position="12"/>
        <end position="30"/>
    </location>
</feature>
<name>A0A2S4N681_9FLAO</name>
<keyword evidence="3" id="KW-1185">Reference proteome</keyword>
<keyword evidence="1" id="KW-0812">Transmembrane</keyword>
<dbReference type="EMBL" id="PQNY01000012">
    <property type="protein sequence ID" value="POS01235.1"/>
    <property type="molecule type" value="Genomic_DNA"/>
</dbReference>
<reference evidence="2 3" key="1">
    <citation type="submission" date="2018-01" db="EMBL/GenBank/DDBJ databases">
        <title>Genomic Encyclopedia of Type Strains, Phase I: the one thousand microbial genomes (KMG-I) project.</title>
        <authorList>
            <person name="Goeker M."/>
        </authorList>
    </citation>
    <scope>NUCLEOTIDE SEQUENCE [LARGE SCALE GENOMIC DNA]</scope>
    <source>
        <strain evidence="2 3">DSM 17960</strain>
    </source>
</reference>
<protein>
    <submittedName>
        <fullName evidence="2">Uncharacterized protein</fullName>
    </submittedName>
</protein>
<keyword evidence="1" id="KW-1133">Transmembrane helix</keyword>
<evidence type="ECO:0000313" key="3">
    <source>
        <dbReference type="Proteomes" id="UP000237056"/>
    </source>
</evidence>
<dbReference type="OrthoDB" id="677125at2"/>
<organism evidence="2 3">
    <name type="scientific">Flavobacterium croceum DSM 17960</name>
    <dbReference type="NCBI Taxonomy" id="1121886"/>
    <lineage>
        <taxon>Bacteria</taxon>
        <taxon>Pseudomonadati</taxon>
        <taxon>Bacteroidota</taxon>
        <taxon>Flavobacteriia</taxon>
        <taxon>Flavobacteriales</taxon>
        <taxon>Flavobacteriaceae</taxon>
        <taxon>Flavobacterium</taxon>
    </lineage>
</organism>
<dbReference type="AlphaFoldDB" id="A0A2S4N681"/>
<keyword evidence="1" id="KW-0472">Membrane</keyword>
<sequence>MRNSIHFIKENYLAILLGLFFYGVFLYYTIEGNRLCDCESTENYKPTTSSHSSVNRFYHK</sequence>
<proteinExistence type="predicted"/>
<dbReference type="Proteomes" id="UP000237056">
    <property type="component" value="Unassembled WGS sequence"/>
</dbReference>
<accession>A0A2S4N681</accession>